<keyword evidence="11" id="KW-1185">Reference proteome</keyword>
<reference evidence="10" key="1">
    <citation type="submission" date="2021-06" db="EMBL/GenBank/DDBJ databases">
        <title>Vibrio nov. sp., novel gut bacterium isolated from Yellow Sea oyster.</title>
        <authorList>
            <person name="Muhammad N."/>
            <person name="Nguyen T.H."/>
            <person name="Lee Y.-J."/>
            <person name="Ko J."/>
            <person name="Kim S.-G."/>
        </authorList>
    </citation>
    <scope>NUCLEOTIDE SEQUENCE</scope>
    <source>
        <strain evidence="10">OG9-811</strain>
    </source>
</reference>
<dbReference type="GO" id="GO:0003676">
    <property type="term" value="F:nucleic acid binding"/>
    <property type="evidence" value="ECO:0007669"/>
    <property type="project" value="InterPro"/>
</dbReference>
<keyword evidence="4" id="KW-0540">Nuclease</keyword>
<evidence type="ECO:0000256" key="5">
    <source>
        <dbReference type="ARBA" id="ARBA00022723"/>
    </source>
</evidence>
<dbReference type="EMBL" id="CP076643">
    <property type="protein sequence ID" value="QXO16753.1"/>
    <property type="molecule type" value="Genomic_DNA"/>
</dbReference>
<dbReference type="InterPro" id="IPR002156">
    <property type="entry name" value="RNaseH_domain"/>
</dbReference>
<comment type="cofactor">
    <cofactor evidence="2">
        <name>Mg(2+)</name>
        <dbReference type="ChEBI" id="CHEBI:18420"/>
    </cofactor>
</comment>
<dbReference type="GO" id="GO:0004523">
    <property type="term" value="F:RNA-DNA hybrid ribonuclease activity"/>
    <property type="evidence" value="ECO:0007669"/>
    <property type="project" value="UniProtKB-EC"/>
</dbReference>
<evidence type="ECO:0000259" key="9">
    <source>
        <dbReference type="PROSITE" id="PS50879"/>
    </source>
</evidence>
<evidence type="ECO:0000256" key="3">
    <source>
        <dbReference type="ARBA" id="ARBA00012180"/>
    </source>
</evidence>
<dbReference type="EC" id="3.1.26.4" evidence="3"/>
<dbReference type="GO" id="GO:0046872">
    <property type="term" value="F:metal ion binding"/>
    <property type="evidence" value="ECO:0007669"/>
    <property type="project" value="UniProtKB-KW"/>
</dbReference>
<feature type="domain" description="RNase H type-1" evidence="9">
    <location>
        <begin position="1"/>
        <end position="144"/>
    </location>
</feature>
<keyword evidence="5" id="KW-0479">Metal-binding</keyword>
<evidence type="ECO:0000313" key="11">
    <source>
        <dbReference type="Proteomes" id="UP000694232"/>
    </source>
</evidence>
<dbReference type="PANTHER" id="PTHR10642:SF26">
    <property type="entry name" value="RIBONUCLEASE H1"/>
    <property type="match status" value="1"/>
</dbReference>
<name>A0A975U7R3_9VIBR</name>
<evidence type="ECO:0000256" key="6">
    <source>
        <dbReference type="ARBA" id="ARBA00022759"/>
    </source>
</evidence>
<dbReference type="Pfam" id="PF00075">
    <property type="entry name" value="RNase_H"/>
    <property type="match status" value="1"/>
</dbReference>
<keyword evidence="7" id="KW-0378">Hydrolase</keyword>
<dbReference type="InterPro" id="IPR022892">
    <property type="entry name" value="RNaseHI"/>
</dbReference>
<evidence type="ECO:0000256" key="7">
    <source>
        <dbReference type="ARBA" id="ARBA00022801"/>
    </source>
</evidence>
<sequence>MSYSIYVDGAAPNNQHVCMRGGIGLVVMDEDNEIVHEESITIDRETDCAELELLAFIEGLEYAEDGDVIYSDNDYCVKGFNIWLDDWKARGWRKANKKPVKHRQLWKQVDELRSRKYVEVLKVKAHSGVRGNEIADSLAVDAARSDIN</sequence>
<comment type="catalytic activity">
    <reaction evidence="1">
        <text>Endonucleolytic cleavage to 5'-phosphomonoester.</text>
        <dbReference type="EC" id="3.1.26.4"/>
    </reaction>
</comment>
<gene>
    <name evidence="10" type="ORF">KNV97_14865</name>
</gene>
<accession>A0A975U7R3</accession>
<dbReference type="GO" id="GO:0043137">
    <property type="term" value="P:DNA replication, removal of RNA primer"/>
    <property type="evidence" value="ECO:0007669"/>
    <property type="project" value="TreeGrafter"/>
</dbReference>
<evidence type="ECO:0000256" key="4">
    <source>
        <dbReference type="ARBA" id="ARBA00022722"/>
    </source>
</evidence>
<keyword evidence="6" id="KW-0255">Endonuclease</keyword>
<dbReference type="CDD" id="cd09278">
    <property type="entry name" value="RNase_HI_prokaryote_like"/>
    <property type="match status" value="1"/>
</dbReference>
<dbReference type="AlphaFoldDB" id="A0A975U7R3"/>
<evidence type="ECO:0000256" key="8">
    <source>
        <dbReference type="ARBA" id="ARBA00022842"/>
    </source>
</evidence>
<organism evidence="10 11">
    <name type="scientific">Vibrio ostreae</name>
    <dbReference type="NCBI Taxonomy" id="2841925"/>
    <lineage>
        <taxon>Bacteria</taxon>
        <taxon>Pseudomonadati</taxon>
        <taxon>Pseudomonadota</taxon>
        <taxon>Gammaproteobacteria</taxon>
        <taxon>Vibrionales</taxon>
        <taxon>Vibrionaceae</taxon>
        <taxon>Vibrio</taxon>
    </lineage>
</organism>
<dbReference type="Proteomes" id="UP000694232">
    <property type="component" value="Chromosome 1"/>
</dbReference>
<keyword evidence="8" id="KW-0460">Magnesium</keyword>
<dbReference type="KEGG" id="vos:KNV97_14865"/>
<evidence type="ECO:0000313" key="10">
    <source>
        <dbReference type="EMBL" id="QXO16753.1"/>
    </source>
</evidence>
<evidence type="ECO:0000256" key="2">
    <source>
        <dbReference type="ARBA" id="ARBA00001946"/>
    </source>
</evidence>
<proteinExistence type="predicted"/>
<protein>
    <recommendedName>
        <fullName evidence="3">ribonuclease H</fullName>
        <ecNumber evidence="3">3.1.26.4</ecNumber>
    </recommendedName>
</protein>
<dbReference type="InterPro" id="IPR050092">
    <property type="entry name" value="RNase_H"/>
</dbReference>
<dbReference type="PANTHER" id="PTHR10642">
    <property type="entry name" value="RIBONUCLEASE H1"/>
    <property type="match status" value="1"/>
</dbReference>
<dbReference type="RefSeq" id="WP_218562230.1">
    <property type="nucleotide sequence ID" value="NZ_CP076643.1"/>
</dbReference>
<dbReference type="NCBIfam" id="NF006433">
    <property type="entry name" value="PRK08719.1"/>
    <property type="match status" value="1"/>
</dbReference>
<dbReference type="PROSITE" id="PS50879">
    <property type="entry name" value="RNASE_H_1"/>
    <property type="match status" value="1"/>
</dbReference>
<evidence type="ECO:0000256" key="1">
    <source>
        <dbReference type="ARBA" id="ARBA00000077"/>
    </source>
</evidence>